<dbReference type="AlphaFoldDB" id="A0A2Z6ZRB6"/>
<dbReference type="EMBL" id="KV209859">
    <property type="protein sequence ID" value="KZT75652.1"/>
    <property type="molecule type" value="Genomic_DNA"/>
</dbReference>
<protein>
    <submittedName>
        <fullName evidence="1">Uncharacterized protein</fullName>
    </submittedName>
</protein>
<evidence type="ECO:0000313" key="1">
    <source>
        <dbReference type="EMBL" id="KZT75652.1"/>
    </source>
</evidence>
<keyword evidence="2" id="KW-1185">Reference proteome</keyword>
<evidence type="ECO:0000313" key="2">
    <source>
        <dbReference type="Proteomes" id="UP000250235"/>
    </source>
</evidence>
<proteinExistence type="predicted"/>
<reference evidence="1 2" key="1">
    <citation type="journal article" date="2015" name="Proc. Natl. Acad. Sci. U.S.A.">
        <title>The resurrection genome of Boea hygrometrica: A blueprint for survival of dehydration.</title>
        <authorList>
            <person name="Xiao L."/>
            <person name="Yang G."/>
            <person name="Zhang L."/>
            <person name="Yang X."/>
            <person name="Zhao S."/>
            <person name="Ji Z."/>
            <person name="Zhou Q."/>
            <person name="Hu M."/>
            <person name="Wang Y."/>
            <person name="Chen M."/>
            <person name="Xu Y."/>
            <person name="Jin H."/>
            <person name="Xiao X."/>
            <person name="Hu G."/>
            <person name="Bao F."/>
            <person name="Hu Y."/>
            <person name="Wan P."/>
            <person name="Li L."/>
            <person name="Deng X."/>
            <person name="Kuang T."/>
            <person name="Xiang C."/>
            <person name="Zhu J.K."/>
            <person name="Oliver M.J."/>
            <person name="He Y."/>
        </authorList>
    </citation>
    <scope>NUCLEOTIDE SEQUENCE [LARGE SCALE GENOMIC DNA]</scope>
    <source>
        <strain evidence="2">cv. XS01</strain>
    </source>
</reference>
<organism evidence="1 2">
    <name type="scientific">Dorcoceras hygrometricum</name>
    <dbReference type="NCBI Taxonomy" id="472368"/>
    <lineage>
        <taxon>Eukaryota</taxon>
        <taxon>Viridiplantae</taxon>
        <taxon>Streptophyta</taxon>
        <taxon>Embryophyta</taxon>
        <taxon>Tracheophyta</taxon>
        <taxon>Spermatophyta</taxon>
        <taxon>Magnoliopsida</taxon>
        <taxon>eudicotyledons</taxon>
        <taxon>Gunneridae</taxon>
        <taxon>Pentapetalae</taxon>
        <taxon>asterids</taxon>
        <taxon>lamiids</taxon>
        <taxon>Lamiales</taxon>
        <taxon>Gesneriaceae</taxon>
        <taxon>Didymocarpoideae</taxon>
        <taxon>Trichosporeae</taxon>
        <taxon>Loxocarpinae</taxon>
        <taxon>Dorcoceras</taxon>
    </lineage>
</organism>
<name>A0A2Z6ZRB6_9LAMI</name>
<accession>A0A2Z6ZRB6</accession>
<sequence length="106" mass="11880">MIFPRGFAPLVRRLVIIQSQDAGYCAKYLNCGSGYIISAYSWGPLNTSSPSEQSKLHFGSPSAKTVGVYTEDVEDRPSSSVSQKSWLHWRVIWIRLRIVSCIGLTR</sequence>
<dbReference type="Proteomes" id="UP000250235">
    <property type="component" value="Unassembled WGS sequence"/>
</dbReference>
<gene>
    <name evidence="1" type="ORF">F511_47323</name>
</gene>